<name>A0ABM4NM54_EQUPR</name>
<feature type="compositionally biased region" description="Polar residues" evidence="1">
    <location>
        <begin position="284"/>
        <end position="298"/>
    </location>
</feature>
<reference evidence="2" key="1">
    <citation type="submission" date="2025-05" db="UniProtKB">
        <authorList>
            <consortium name="RefSeq"/>
        </authorList>
    </citation>
    <scope>NUCLEOTIDE SEQUENCE [LARGE SCALE GENOMIC DNA]</scope>
</reference>
<feature type="compositionally biased region" description="Low complexity" evidence="1">
    <location>
        <begin position="90"/>
        <end position="121"/>
    </location>
</feature>
<evidence type="ECO:0000313" key="3">
    <source>
        <dbReference type="RefSeq" id="XP_070466016.1"/>
    </source>
</evidence>
<proteinExistence type="predicted"/>
<feature type="compositionally biased region" description="Pro residues" evidence="1">
    <location>
        <begin position="235"/>
        <end position="247"/>
    </location>
</feature>
<feature type="region of interest" description="Disordered" evidence="1">
    <location>
        <begin position="1"/>
        <end position="298"/>
    </location>
</feature>
<protein>
    <submittedName>
        <fullName evidence="3">Uncharacterized protein</fullName>
    </submittedName>
</protein>
<dbReference type="GeneID" id="139081884"/>
<feature type="compositionally biased region" description="Gly residues" evidence="1">
    <location>
        <begin position="146"/>
        <end position="157"/>
    </location>
</feature>
<evidence type="ECO:0000313" key="2">
    <source>
        <dbReference type="Proteomes" id="UP001652662"/>
    </source>
</evidence>
<accession>A0ABM4NM54</accession>
<evidence type="ECO:0000256" key="1">
    <source>
        <dbReference type="SAM" id="MobiDB-lite"/>
    </source>
</evidence>
<gene>
    <name evidence="3" type="primary">LOC139081884</name>
</gene>
<dbReference type="Proteomes" id="UP001652662">
    <property type="component" value="Chromosome 1"/>
</dbReference>
<feature type="compositionally biased region" description="Low complexity" evidence="1">
    <location>
        <begin position="55"/>
        <end position="65"/>
    </location>
</feature>
<reference evidence="3" key="2">
    <citation type="submission" date="2025-08" db="UniProtKB">
        <authorList>
            <consortium name="RefSeq"/>
        </authorList>
    </citation>
    <scope>IDENTIFICATION</scope>
    <source>
        <tissue evidence="3">Blood</tissue>
    </source>
</reference>
<sequence>MATTRFTRQHTQSRLTSLHRREETGRARWALESGRGKTPPRITPAAPGHPPTIYTPLRTPTGRPTARARRPREPSGAGPSARRPRPAPSHPLALARALSRPPAATVGPARAAVRAAGSLLRARLRAPRESWFRRPSSPGDSTQESGGDGGASQGPGPAGLAPAPQARACQGARGLPLPTASPTARRAGRKAGRTNQETPSRLSGPRLPSGAPTPPSSSLALLPPPPQKRRCPTAAPRPPLPHSPRPARPSTHSRSYRPAPPLRRRPVTRWGRKTGGARAIDAAQSEQSTGASDAAQSE</sequence>
<feature type="compositionally biased region" description="Low complexity" evidence="1">
    <location>
        <begin position="158"/>
        <end position="168"/>
    </location>
</feature>
<feature type="compositionally biased region" description="Basic residues" evidence="1">
    <location>
        <begin position="262"/>
        <end position="272"/>
    </location>
</feature>
<keyword evidence="2" id="KW-1185">Reference proteome</keyword>
<feature type="compositionally biased region" description="Polar residues" evidence="1">
    <location>
        <begin position="1"/>
        <end position="16"/>
    </location>
</feature>
<dbReference type="RefSeq" id="XP_070466016.1">
    <property type="nucleotide sequence ID" value="XM_070609915.1"/>
</dbReference>
<organism evidence="2 3">
    <name type="scientific">Equus przewalskii</name>
    <name type="common">Przewalski's horse</name>
    <name type="synonym">Equus caballus przewalskii</name>
    <dbReference type="NCBI Taxonomy" id="9798"/>
    <lineage>
        <taxon>Eukaryota</taxon>
        <taxon>Metazoa</taxon>
        <taxon>Chordata</taxon>
        <taxon>Craniata</taxon>
        <taxon>Vertebrata</taxon>
        <taxon>Euteleostomi</taxon>
        <taxon>Mammalia</taxon>
        <taxon>Eutheria</taxon>
        <taxon>Laurasiatheria</taxon>
        <taxon>Perissodactyla</taxon>
        <taxon>Equidae</taxon>
        <taxon>Equus</taxon>
    </lineage>
</organism>